<dbReference type="InterPro" id="IPR013196">
    <property type="entry name" value="HTH_11"/>
</dbReference>
<organism evidence="3 4">
    <name type="scientific">Falsigemmobacter faecalis</name>
    <dbReference type="NCBI Taxonomy" id="2488730"/>
    <lineage>
        <taxon>Bacteria</taxon>
        <taxon>Pseudomonadati</taxon>
        <taxon>Pseudomonadota</taxon>
        <taxon>Alphaproteobacteria</taxon>
        <taxon>Rhodobacterales</taxon>
        <taxon>Paracoccaceae</taxon>
        <taxon>Falsigemmobacter</taxon>
    </lineage>
</organism>
<dbReference type="PANTHER" id="PTHR34580:SF3">
    <property type="entry name" value="PROTEIN PAFB"/>
    <property type="match status" value="1"/>
</dbReference>
<dbReference type="InterPro" id="IPR036388">
    <property type="entry name" value="WH-like_DNA-bd_sf"/>
</dbReference>
<evidence type="ECO:0000313" key="3">
    <source>
        <dbReference type="EMBL" id="RRH70282.1"/>
    </source>
</evidence>
<dbReference type="InterPro" id="IPR051534">
    <property type="entry name" value="CBASS_pafABC_assoc_protein"/>
</dbReference>
<dbReference type="InterPro" id="IPR036390">
    <property type="entry name" value="WH_DNA-bd_sf"/>
</dbReference>
<evidence type="ECO:0000313" key="4">
    <source>
        <dbReference type="Proteomes" id="UP000282125"/>
    </source>
</evidence>
<dbReference type="Gene3D" id="1.10.10.10">
    <property type="entry name" value="Winged helix-like DNA-binding domain superfamily/Winged helix DNA-binding domain"/>
    <property type="match status" value="1"/>
</dbReference>
<gene>
    <name evidence="3" type="ORF">EG244_16965</name>
</gene>
<evidence type="ECO:0000259" key="2">
    <source>
        <dbReference type="Pfam" id="PF13280"/>
    </source>
</evidence>
<feature type="domain" description="WYL" evidence="2">
    <location>
        <begin position="140"/>
        <end position="205"/>
    </location>
</feature>
<dbReference type="Pfam" id="PF13280">
    <property type="entry name" value="WYL"/>
    <property type="match status" value="1"/>
</dbReference>
<dbReference type="PANTHER" id="PTHR34580">
    <property type="match status" value="1"/>
</dbReference>
<name>A0A3P3DA20_9RHOB</name>
<keyword evidence="4" id="KW-1185">Reference proteome</keyword>
<protein>
    <submittedName>
        <fullName evidence="3">YafY family transcriptional regulator</fullName>
    </submittedName>
</protein>
<dbReference type="SUPFAM" id="SSF46785">
    <property type="entry name" value="Winged helix' DNA-binding domain"/>
    <property type="match status" value="1"/>
</dbReference>
<feature type="domain" description="Helix-turn-helix type 11" evidence="1">
    <location>
        <begin position="12"/>
        <end position="64"/>
    </location>
</feature>
<dbReference type="Pfam" id="PF08279">
    <property type="entry name" value="HTH_11"/>
    <property type="match status" value="1"/>
</dbReference>
<sequence length="234" mass="26104">MSAEKPVRRTDRLYDLIQILRDGRLHRASEMAERLQVSTRTIWRDMATLMASGLPVEGERGIGYVLRAPITLPPMILSGDEIEALRLGVRLVAQGEDPVLARAARSLAGKFASVTPAPGNPEDDDLFGSSARASERAPVHLPLLRDAIRNHERVTITYIEADGSESHQDIRPLEMDLTGRVWTLAAWCEHREGFRSLRIDRIVALTGTDETFPREPGRELADFHARETALPDEP</sequence>
<dbReference type="RefSeq" id="WP_124966367.1">
    <property type="nucleotide sequence ID" value="NZ_RRAZ01000034.1"/>
</dbReference>
<dbReference type="InterPro" id="IPR026881">
    <property type="entry name" value="WYL_dom"/>
</dbReference>
<dbReference type="EMBL" id="RRAZ01000034">
    <property type="protein sequence ID" value="RRH70282.1"/>
    <property type="molecule type" value="Genomic_DNA"/>
</dbReference>
<accession>A0A3P3DA20</accession>
<dbReference type="PROSITE" id="PS52050">
    <property type="entry name" value="WYL"/>
    <property type="match status" value="1"/>
</dbReference>
<dbReference type="Proteomes" id="UP000282125">
    <property type="component" value="Unassembled WGS sequence"/>
</dbReference>
<comment type="caution">
    <text evidence="3">The sequence shown here is derived from an EMBL/GenBank/DDBJ whole genome shotgun (WGS) entry which is preliminary data.</text>
</comment>
<dbReference type="AlphaFoldDB" id="A0A3P3DA20"/>
<proteinExistence type="predicted"/>
<dbReference type="OrthoDB" id="9807255at2"/>
<evidence type="ECO:0000259" key="1">
    <source>
        <dbReference type="Pfam" id="PF08279"/>
    </source>
</evidence>
<reference evidence="3 4" key="1">
    <citation type="submission" date="2018-11" db="EMBL/GenBank/DDBJ databases">
        <title>Gemmobacter sp. nov., YIM 102744-1 draft genome.</title>
        <authorList>
            <person name="Li G."/>
            <person name="Jiang Y."/>
        </authorList>
    </citation>
    <scope>NUCLEOTIDE SEQUENCE [LARGE SCALE GENOMIC DNA]</scope>
    <source>
        <strain evidence="3 4">YIM 102744-1</strain>
    </source>
</reference>